<evidence type="ECO:0000256" key="5">
    <source>
        <dbReference type="ARBA" id="ARBA00022737"/>
    </source>
</evidence>
<comment type="similarity">
    <text evidence="2 10">Belongs to the mitochondrial carrier (TC 2.A.29) family.</text>
</comment>
<gene>
    <name evidence="12" type="ORF">FOL46_001912</name>
</gene>
<evidence type="ECO:0000256" key="6">
    <source>
        <dbReference type="ARBA" id="ARBA00022989"/>
    </source>
</evidence>
<keyword evidence="5" id="KW-0677">Repeat</keyword>
<keyword evidence="4 9" id="KW-0812">Transmembrane</keyword>
<dbReference type="InterPro" id="IPR023395">
    <property type="entry name" value="MCP_dom_sf"/>
</dbReference>
<keyword evidence="8 9" id="KW-0472">Membrane</keyword>
<feature type="transmembrane region" description="Helical" evidence="11">
    <location>
        <begin position="267"/>
        <end position="289"/>
    </location>
</feature>
<name>A0A7J6MBM1_PEROL</name>
<keyword evidence="7" id="KW-0496">Mitochondrion</keyword>
<dbReference type="Pfam" id="PF00153">
    <property type="entry name" value="Mito_carr"/>
    <property type="match status" value="3"/>
</dbReference>
<proteinExistence type="inferred from homology"/>
<evidence type="ECO:0000256" key="7">
    <source>
        <dbReference type="ARBA" id="ARBA00023128"/>
    </source>
</evidence>
<dbReference type="SUPFAM" id="SSF103506">
    <property type="entry name" value="Mitochondrial carrier"/>
    <property type="match status" value="1"/>
</dbReference>
<dbReference type="PANTHER" id="PTHR45624:SF10">
    <property type="entry name" value="SLC (SOLUTE CARRIER) HOMOLOG"/>
    <property type="match status" value="1"/>
</dbReference>
<dbReference type="Gene3D" id="1.50.40.10">
    <property type="entry name" value="Mitochondrial carrier domain"/>
    <property type="match status" value="1"/>
</dbReference>
<evidence type="ECO:0000256" key="4">
    <source>
        <dbReference type="ARBA" id="ARBA00022692"/>
    </source>
</evidence>
<dbReference type="Proteomes" id="UP000572268">
    <property type="component" value="Unassembled WGS sequence"/>
</dbReference>
<comment type="caution">
    <text evidence="12">The sequence shown here is derived from an EMBL/GenBank/DDBJ whole genome shotgun (WGS) entry which is preliminary data.</text>
</comment>
<evidence type="ECO:0000313" key="13">
    <source>
        <dbReference type="Proteomes" id="UP000572268"/>
    </source>
</evidence>
<evidence type="ECO:0000256" key="2">
    <source>
        <dbReference type="ARBA" id="ARBA00006375"/>
    </source>
</evidence>
<dbReference type="InterPro" id="IPR018108">
    <property type="entry name" value="MCP_transmembrane"/>
</dbReference>
<comment type="subcellular location">
    <subcellularLocation>
        <location evidence="1">Mitochondrion membrane</location>
        <topology evidence="1">Multi-pass membrane protein</topology>
    </subcellularLocation>
</comment>
<sequence length="317" mass="34067">MSLASLVSLPPVTGAAVVTAVTLYPVDIVRAMAMSQASGVKTSVPNLMKDFYNAHGMKGFVSKGIGAEMARATFSRSIKFWLQPICHKMLFGKKQSEGTSFTKGVAGGVATIPEMVVISPFENAKLAMQLDASGRFKSTSDVLSHLWKTRGFSGFYLGFGGMQMRQFVWSAGYFMSLDKCKQVTRRVFGKDSTLSDSVAGFGAGVFGVVLNCWTDVVRTVIQKNAITETFNPAVARPKLTPSYFVSGVSDVFRTAADIYAARGFSGLYAGFAVKSVYLGCSGALLAVLVPRFKMMWGCQLALSTAHCDTRSGWGDTT</sequence>
<accession>A0A7J6MBM1</accession>
<dbReference type="InterPro" id="IPR050567">
    <property type="entry name" value="Mitochondrial_Carrier"/>
</dbReference>
<keyword evidence="3 10" id="KW-0813">Transport</keyword>
<dbReference type="PANTHER" id="PTHR45624">
    <property type="entry name" value="MITOCHONDRIAL BASIC AMINO ACIDS TRANSPORTER-RELATED"/>
    <property type="match status" value="1"/>
</dbReference>
<evidence type="ECO:0000256" key="1">
    <source>
        <dbReference type="ARBA" id="ARBA00004225"/>
    </source>
</evidence>
<dbReference type="GO" id="GO:0022857">
    <property type="term" value="F:transmembrane transporter activity"/>
    <property type="evidence" value="ECO:0007669"/>
    <property type="project" value="TreeGrafter"/>
</dbReference>
<evidence type="ECO:0000256" key="10">
    <source>
        <dbReference type="RuleBase" id="RU000488"/>
    </source>
</evidence>
<evidence type="ECO:0000256" key="9">
    <source>
        <dbReference type="PROSITE-ProRule" id="PRU00282"/>
    </source>
</evidence>
<evidence type="ECO:0000313" key="12">
    <source>
        <dbReference type="EMBL" id="KAF4668590.1"/>
    </source>
</evidence>
<keyword evidence="6 11" id="KW-1133">Transmembrane helix</keyword>
<evidence type="ECO:0000256" key="11">
    <source>
        <dbReference type="SAM" id="Phobius"/>
    </source>
</evidence>
<organism evidence="12 13">
    <name type="scientific">Perkinsus olseni</name>
    <name type="common">Perkinsus atlanticus</name>
    <dbReference type="NCBI Taxonomy" id="32597"/>
    <lineage>
        <taxon>Eukaryota</taxon>
        <taxon>Sar</taxon>
        <taxon>Alveolata</taxon>
        <taxon>Perkinsozoa</taxon>
        <taxon>Perkinsea</taxon>
        <taxon>Perkinsida</taxon>
        <taxon>Perkinsidae</taxon>
        <taxon>Perkinsus</taxon>
    </lineage>
</organism>
<dbReference type="GO" id="GO:0031966">
    <property type="term" value="C:mitochondrial membrane"/>
    <property type="evidence" value="ECO:0007669"/>
    <property type="project" value="UniProtKB-SubCell"/>
</dbReference>
<evidence type="ECO:0000256" key="3">
    <source>
        <dbReference type="ARBA" id="ARBA00022448"/>
    </source>
</evidence>
<feature type="repeat" description="Solcar" evidence="9">
    <location>
        <begin position="98"/>
        <end position="183"/>
    </location>
</feature>
<protein>
    <submittedName>
        <fullName evidence="12">Uncharacterized protein</fullName>
    </submittedName>
</protein>
<dbReference type="AlphaFoldDB" id="A0A7J6MBM1"/>
<dbReference type="PROSITE" id="PS50920">
    <property type="entry name" value="SOLCAR"/>
    <property type="match status" value="2"/>
</dbReference>
<dbReference type="EMBL" id="JABANN010000157">
    <property type="protein sequence ID" value="KAF4668590.1"/>
    <property type="molecule type" value="Genomic_DNA"/>
</dbReference>
<evidence type="ECO:0000256" key="8">
    <source>
        <dbReference type="ARBA" id="ARBA00023136"/>
    </source>
</evidence>
<reference evidence="12 13" key="1">
    <citation type="submission" date="2020-04" db="EMBL/GenBank/DDBJ databases">
        <title>Perkinsus olseni comparative genomics.</title>
        <authorList>
            <person name="Bogema D.R."/>
        </authorList>
    </citation>
    <scope>NUCLEOTIDE SEQUENCE [LARGE SCALE GENOMIC DNA]</scope>
    <source>
        <strain evidence="12">ATCC PRA-31</strain>
    </source>
</reference>
<feature type="repeat" description="Solcar" evidence="9">
    <location>
        <begin position="191"/>
        <end position="295"/>
    </location>
</feature>